<proteinExistence type="predicted"/>
<protein>
    <recommendedName>
        <fullName evidence="4">Pentapeptide repeat-containing protein</fullName>
    </recommendedName>
</protein>
<reference evidence="2" key="2">
    <citation type="submission" date="2020-09" db="EMBL/GenBank/DDBJ databases">
        <authorList>
            <person name="Sun Q."/>
            <person name="Sedlacek I."/>
        </authorList>
    </citation>
    <scope>NUCLEOTIDE SEQUENCE</scope>
    <source>
        <strain evidence="2">CCM 7897</strain>
    </source>
</reference>
<comment type="caution">
    <text evidence="2">The sequence shown here is derived from an EMBL/GenBank/DDBJ whole genome shotgun (WGS) entry which is preliminary data.</text>
</comment>
<reference evidence="2" key="1">
    <citation type="journal article" date="2014" name="Int. J. Syst. Evol. Microbiol.">
        <title>Complete genome sequence of Corynebacterium casei LMG S-19264T (=DSM 44701T), isolated from a smear-ripened cheese.</title>
        <authorList>
            <consortium name="US DOE Joint Genome Institute (JGI-PGF)"/>
            <person name="Walter F."/>
            <person name="Albersmeier A."/>
            <person name="Kalinowski J."/>
            <person name="Ruckert C."/>
        </authorList>
    </citation>
    <scope>NUCLEOTIDE SEQUENCE</scope>
    <source>
        <strain evidence="2">CCM 7897</strain>
    </source>
</reference>
<feature type="region of interest" description="Disordered" evidence="1">
    <location>
        <begin position="1"/>
        <end position="20"/>
    </location>
</feature>
<gene>
    <name evidence="2" type="ORF">GCM10007301_31320</name>
</gene>
<dbReference type="EMBL" id="BMCT01000004">
    <property type="protein sequence ID" value="GGF69361.1"/>
    <property type="molecule type" value="Genomic_DNA"/>
</dbReference>
<dbReference type="Proteomes" id="UP000606044">
    <property type="component" value="Unassembled WGS sequence"/>
</dbReference>
<keyword evidence="3" id="KW-1185">Reference proteome</keyword>
<sequence>MVRGVMARSRASSVTEKKASVRADGAVSTGAVSIGGRSAGDLSGGDLSRADLSGAEFVDAIG</sequence>
<accession>A0A917FF08</accession>
<evidence type="ECO:0000313" key="2">
    <source>
        <dbReference type="EMBL" id="GGF69361.1"/>
    </source>
</evidence>
<evidence type="ECO:0000256" key="1">
    <source>
        <dbReference type="SAM" id="MobiDB-lite"/>
    </source>
</evidence>
<name>A0A917FF08_9HYPH</name>
<dbReference type="AlphaFoldDB" id="A0A917FF08"/>
<evidence type="ECO:0008006" key="4">
    <source>
        <dbReference type="Google" id="ProtNLM"/>
    </source>
</evidence>
<organism evidence="2 3">
    <name type="scientific">Azorhizobium oxalatiphilum</name>
    <dbReference type="NCBI Taxonomy" id="980631"/>
    <lineage>
        <taxon>Bacteria</taxon>
        <taxon>Pseudomonadati</taxon>
        <taxon>Pseudomonadota</taxon>
        <taxon>Alphaproteobacteria</taxon>
        <taxon>Hyphomicrobiales</taxon>
        <taxon>Xanthobacteraceae</taxon>
        <taxon>Azorhizobium</taxon>
    </lineage>
</organism>
<evidence type="ECO:0000313" key="3">
    <source>
        <dbReference type="Proteomes" id="UP000606044"/>
    </source>
</evidence>